<dbReference type="GO" id="GO:0008270">
    <property type="term" value="F:zinc ion binding"/>
    <property type="evidence" value="ECO:0007669"/>
    <property type="project" value="UniProtKB-KW"/>
</dbReference>
<dbReference type="Pfam" id="PF02163">
    <property type="entry name" value="Peptidase_M50"/>
    <property type="match status" value="1"/>
</dbReference>
<accession>A0ABD3LY98</accession>
<dbReference type="InterPro" id="IPR008915">
    <property type="entry name" value="Peptidase_M50"/>
</dbReference>
<evidence type="ECO:0000256" key="15">
    <source>
        <dbReference type="ARBA" id="ARBA00022946"/>
    </source>
</evidence>
<keyword evidence="14" id="KW-0862">Zinc</keyword>
<evidence type="ECO:0000256" key="17">
    <source>
        <dbReference type="ARBA" id="ARBA00023136"/>
    </source>
</evidence>
<evidence type="ECO:0000313" key="23">
    <source>
        <dbReference type="EMBL" id="KAL3756691.1"/>
    </source>
</evidence>
<keyword evidence="15" id="KW-0809">Transit peptide</keyword>
<dbReference type="Pfam" id="PF21235">
    <property type="entry name" value="UBA_ARI1"/>
    <property type="match status" value="1"/>
</dbReference>
<evidence type="ECO:0000256" key="2">
    <source>
        <dbReference type="ARBA" id="ARBA00004229"/>
    </source>
</evidence>
<evidence type="ECO:0000259" key="21">
    <source>
        <dbReference type="PROSITE" id="PS50089"/>
    </source>
</evidence>
<evidence type="ECO:0000256" key="1">
    <source>
        <dbReference type="ARBA" id="ARBA00004141"/>
    </source>
</evidence>
<sequence length="1204" mass="132848">MPLTTTPTMRRLSYIIAIAILGISATTTIQFAHGFATPSSISSRAVAHRGVAGVRHPTTPTTVIRAAGENNSSGSDDDDQINIANTNSNQNNEKNEEAQRLAQKAQQYRNEAEKLRLSLGIKRIDELQNDIRAFLARERNADEEDGGSTLRELKARAEELIRKSLGSGSEEADKLLSSLSSGSTVSSTGGSTTTSSALTSLSDNALNSSTPTDEEIQTAIAFMDNLSPGPLKDALSSLAGSSSRGWQNDMSFEAKETYVKNLYRWKDVVTTEGLRGLYKEGLKGGVDYDDVEEDAVDDRTTKSKERDEVYELSNMSKILASKIEERIENSTRAMELFPRSLQDADVDLLPTEADANVVFQVLGKNFMATEKPMEVNGGYIIRGVNKRKSAKELLDVLDAKLAKATIDDNNNNNNAQLWKERYQLSFVEIYSDTNDELFEDALLITPNYFAPLAPKLLSGISSSIALFSSFVYCINTFGGNTIVMQRLKEASESATAGGMGMGELTWFNDLLIPLLATLGLAQGVHEIAHILVAWSKEVREDVCYFKESAQSSLKFILHFAFPRHQVKLTAPTILPSLGLPYLSFQNRIKTSPKGYSDLFDIAFVGPIAGLSVSFVALLVGLQLTTTVDPSTAQLLPCLPVGYLTQSTLGGTIVDLVLGGGDGLLLNQDPSTQVPLHPVAIAGFLGLLIHALDFVPVGSTDGGRMSQAVLGRVWHLTFSSLVFLVLFISSLTTDSNILLGYLFVYSFTQRDMEIPCRNEVDKVELPHEFGIRMLPADELKPVMNDQIQEAVEVLGVPPSAAAILLREHKWAKERLFQSFFDNPEAVEEKCGVLARCRNAAMLTSGVGDKKSLPSRLTRSNSAVRKCEICMDEDGFDPDDMISMPCGHEFCETCWYGYIANALEKGPLCVRETCPQAGCSELLSEEEVGRAAPDLLPKFENYQLRSFVETYGLTRWCPGPGCGQVALAPGSGGVFADAGGVAKCHACDTSFCLKCGVEPHAPVTCQHLAKWQEKCRNESETANWILANTKPCPKCSSRIEKNQGCNHGANTGGYYKCNKFDPNADGNDQSDAAKAKRELNRYLHYYKRFHEHSQAQDFARRSVKETEARMILLQEQNSDTVWTDVEFLKAANKQLVECRNVLKYSYAFAYYLTDGHKKTRFEYHQEMLERFTENLSELSEKPIHEMNRTEVVNQNILKYVEEGMED</sequence>
<keyword evidence="9" id="KW-0479">Metal-binding</keyword>
<dbReference type="InterPro" id="IPR048962">
    <property type="entry name" value="ARIH1-like_UBL"/>
</dbReference>
<dbReference type="PROSITE" id="PS50089">
    <property type="entry name" value="ZF_RING_2"/>
    <property type="match status" value="1"/>
</dbReference>
<keyword evidence="24" id="KW-1185">Reference proteome</keyword>
<dbReference type="AlphaFoldDB" id="A0ABD3LY98"/>
<evidence type="ECO:0000256" key="14">
    <source>
        <dbReference type="ARBA" id="ARBA00022833"/>
    </source>
</evidence>
<feature type="compositionally biased region" description="Low complexity" evidence="19">
    <location>
        <begin position="81"/>
        <end position="92"/>
    </location>
</feature>
<keyword evidence="16 20" id="KW-1133">Transmembrane helix</keyword>
<gene>
    <name evidence="23" type="ORF">ACHAWU_002594</name>
</gene>
<comment type="subcellular location">
    <subcellularLocation>
        <location evidence="1">Membrane</location>
        <topology evidence="1">Multi-pass membrane protein</topology>
    </subcellularLocation>
    <subcellularLocation>
        <location evidence="2">Plastid</location>
        <location evidence="2">Chloroplast</location>
    </subcellularLocation>
</comment>
<evidence type="ECO:0000256" key="18">
    <source>
        <dbReference type="PROSITE-ProRule" id="PRU00175"/>
    </source>
</evidence>
<evidence type="ECO:0000256" key="12">
    <source>
        <dbReference type="ARBA" id="ARBA00022786"/>
    </source>
</evidence>
<keyword evidence="11 18" id="KW-0863">Zinc-finger</keyword>
<dbReference type="InterPro" id="IPR044066">
    <property type="entry name" value="TRIAD_supradom"/>
</dbReference>
<feature type="region of interest" description="Disordered" evidence="19">
    <location>
        <begin position="65"/>
        <end position="95"/>
    </location>
</feature>
<protein>
    <recommendedName>
        <fullName evidence="25">RING-type domain-containing protein</fullName>
    </recommendedName>
</protein>
<dbReference type="Proteomes" id="UP001530293">
    <property type="component" value="Unassembled WGS sequence"/>
</dbReference>
<organism evidence="23 24">
    <name type="scientific">Discostella pseudostelligera</name>
    <dbReference type="NCBI Taxonomy" id="259834"/>
    <lineage>
        <taxon>Eukaryota</taxon>
        <taxon>Sar</taxon>
        <taxon>Stramenopiles</taxon>
        <taxon>Ochrophyta</taxon>
        <taxon>Bacillariophyta</taxon>
        <taxon>Coscinodiscophyceae</taxon>
        <taxon>Thalassiosirophycidae</taxon>
        <taxon>Stephanodiscales</taxon>
        <taxon>Stephanodiscaceae</taxon>
        <taxon>Discostella</taxon>
    </lineage>
</organism>
<dbReference type="Pfam" id="PF19422">
    <property type="entry name" value="Ariadne"/>
    <property type="match status" value="1"/>
</dbReference>
<evidence type="ECO:0000256" key="10">
    <source>
        <dbReference type="ARBA" id="ARBA00022737"/>
    </source>
</evidence>
<dbReference type="InterPro" id="IPR044838">
    <property type="entry name" value="EGY1-like"/>
</dbReference>
<dbReference type="EMBL" id="JALLBG020000299">
    <property type="protein sequence ID" value="KAL3756691.1"/>
    <property type="molecule type" value="Genomic_DNA"/>
</dbReference>
<keyword evidence="8 20" id="KW-0812">Transmembrane</keyword>
<keyword evidence="17 20" id="KW-0472">Membrane</keyword>
<evidence type="ECO:0000256" key="13">
    <source>
        <dbReference type="ARBA" id="ARBA00022801"/>
    </source>
</evidence>
<feature type="domain" description="RING-type" evidence="21">
    <location>
        <begin position="865"/>
        <end position="913"/>
    </location>
</feature>
<comment type="similarity">
    <text evidence="3">Belongs to the peptidase M50B family.</text>
</comment>
<keyword evidence="4" id="KW-0150">Chloroplast</keyword>
<dbReference type="GO" id="GO:0006508">
    <property type="term" value="P:proteolysis"/>
    <property type="evidence" value="ECO:0007669"/>
    <property type="project" value="UniProtKB-KW"/>
</dbReference>
<keyword evidence="7" id="KW-0808">Transferase</keyword>
<evidence type="ECO:0000256" key="6">
    <source>
        <dbReference type="ARBA" id="ARBA00022670"/>
    </source>
</evidence>
<evidence type="ECO:0000256" key="16">
    <source>
        <dbReference type="ARBA" id="ARBA00022989"/>
    </source>
</evidence>
<dbReference type="SUPFAM" id="SSF57850">
    <property type="entry name" value="RING/U-box"/>
    <property type="match status" value="3"/>
</dbReference>
<keyword evidence="10" id="KW-0677">Repeat</keyword>
<dbReference type="PANTHER" id="PTHR31412">
    <property type="entry name" value="ZINC METALLOPROTEASE EGY1"/>
    <property type="match status" value="1"/>
</dbReference>
<dbReference type="InterPro" id="IPR045840">
    <property type="entry name" value="Ariadne"/>
</dbReference>
<feature type="region of interest" description="Disordered" evidence="19">
    <location>
        <begin position="180"/>
        <end position="211"/>
    </location>
</feature>
<dbReference type="SMART" id="SM00184">
    <property type="entry name" value="RING"/>
    <property type="match status" value="1"/>
</dbReference>
<dbReference type="InterPro" id="IPR013083">
    <property type="entry name" value="Znf_RING/FYVE/PHD"/>
</dbReference>
<keyword evidence="12" id="KW-0833">Ubl conjugation pathway</keyword>
<keyword evidence="13" id="KW-0378">Hydrolase</keyword>
<feature type="transmembrane region" description="Helical" evidence="20">
    <location>
        <begin position="598"/>
        <end position="621"/>
    </location>
</feature>
<evidence type="ECO:0000256" key="4">
    <source>
        <dbReference type="ARBA" id="ARBA00022528"/>
    </source>
</evidence>
<dbReference type="Gene3D" id="3.30.40.10">
    <property type="entry name" value="Zinc/RING finger domain, C3HC4 (zinc finger)"/>
    <property type="match status" value="1"/>
</dbReference>
<name>A0ABD3LY98_9STRA</name>
<feature type="compositionally biased region" description="Low complexity" evidence="19">
    <location>
        <begin position="180"/>
        <end position="210"/>
    </location>
</feature>
<feature type="domain" description="RING-type" evidence="22">
    <location>
        <begin position="861"/>
        <end position="1094"/>
    </location>
</feature>
<evidence type="ECO:0000313" key="24">
    <source>
        <dbReference type="Proteomes" id="UP001530293"/>
    </source>
</evidence>
<evidence type="ECO:0000256" key="8">
    <source>
        <dbReference type="ARBA" id="ARBA00022692"/>
    </source>
</evidence>
<evidence type="ECO:0000256" key="20">
    <source>
        <dbReference type="SAM" id="Phobius"/>
    </source>
</evidence>
<dbReference type="GO" id="GO:0008233">
    <property type="term" value="F:peptidase activity"/>
    <property type="evidence" value="ECO:0007669"/>
    <property type="project" value="UniProtKB-KW"/>
</dbReference>
<dbReference type="Pfam" id="PF01485">
    <property type="entry name" value="IBR"/>
    <property type="match status" value="1"/>
</dbReference>
<dbReference type="Gene3D" id="1.20.120.1750">
    <property type="match status" value="1"/>
</dbReference>
<evidence type="ECO:0000256" key="3">
    <source>
        <dbReference type="ARBA" id="ARBA00007931"/>
    </source>
</evidence>
<dbReference type="SMART" id="SM00647">
    <property type="entry name" value="IBR"/>
    <property type="match status" value="1"/>
</dbReference>
<comment type="caution">
    <text evidence="23">The sequence shown here is derived from an EMBL/GenBank/DDBJ whole genome shotgun (WGS) entry which is preliminary data.</text>
</comment>
<evidence type="ECO:0000256" key="9">
    <source>
        <dbReference type="ARBA" id="ARBA00022723"/>
    </source>
</evidence>
<dbReference type="GO" id="GO:0016740">
    <property type="term" value="F:transferase activity"/>
    <property type="evidence" value="ECO:0007669"/>
    <property type="project" value="UniProtKB-KW"/>
</dbReference>
<evidence type="ECO:0000256" key="19">
    <source>
        <dbReference type="SAM" id="MobiDB-lite"/>
    </source>
</evidence>
<evidence type="ECO:0008006" key="25">
    <source>
        <dbReference type="Google" id="ProtNLM"/>
    </source>
</evidence>
<feature type="transmembrane region" description="Helical" evidence="20">
    <location>
        <begin position="675"/>
        <end position="696"/>
    </location>
</feature>
<feature type="transmembrane region" description="Helical" evidence="20">
    <location>
        <begin position="12"/>
        <end position="32"/>
    </location>
</feature>
<evidence type="ECO:0000256" key="7">
    <source>
        <dbReference type="ARBA" id="ARBA00022679"/>
    </source>
</evidence>
<dbReference type="InterPro" id="IPR001841">
    <property type="entry name" value="Znf_RING"/>
</dbReference>
<evidence type="ECO:0000256" key="5">
    <source>
        <dbReference type="ARBA" id="ARBA00022640"/>
    </source>
</evidence>
<proteinExistence type="inferred from homology"/>
<dbReference type="PANTHER" id="PTHR31412:SF0">
    <property type="entry name" value="ZINC METALLOPROTEASE EGY1, CHLOROPLASTIC-RELATED"/>
    <property type="match status" value="1"/>
</dbReference>
<feature type="transmembrane region" description="Helical" evidence="20">
    <location>
        <begin position="708"/>
        <end position="727"/>
    </location>
</feature>
<dbReference type="GO" id="GO:0016020">
    <property type="term" value="C:membrane"/>
    <property type="evidence" value="ECO:0007669"/>
    <property type="project" value="UniProtKB-SubCell"/>
</dbReference>
<dbReference type="InterPro" id="IPR002867">
    <property type="entry name" value="IBR_dom"/>
</dbReference>
<dbReference type="PROSITE" id="PS51873">
    <property type="entry name" value="TRIAD"/>
    <property type="match status" value="1"/>
</dbReference>
<dbReference type="GO" id="GO:0009507">
    <property type="term" value="C:chloroplast"/>
    <property type="evidence" value="ECO:0007669"/>
    <property type="project" value="UniProtKB-SubCell"/>
</dbReference>
<reference evidence="23 24" key="1">
    <citation type="submission" date="2024-10" db="EMBL/GenBank/DDBJ databases">
        <title>Updated reference genomes for cyclostephanoid diatoms.</title>
        <authorList>
            <person name="Roberts W.R."/>
            <person name="Alverson A.J."/>
        </authorList>
    </citation>
    <scope>NUCLEOTIDE SEQUENCE [LARGE SCALE GENOMIC DNA]</scope>
    <source>
        <strain evidence="23 24">AJA232-27</strain>
    </source>
</reference>
<keyword evidence="5" id="KW-0934">Plastid</keyword>
<feature type="transmembrane region" description="Helical" evidence="20">
    <location>
        <begin position="456"/>
        <end position="478"/>
    </location>
</feature>
<keyword evidence="6" id="KW-0645">Protease</keyword>
<evidence type="ECO:0000256" key="11">
    <source>
        <dbReference type="ARBA" id="ARBA00022771"/>
    </source>
</evidence>
<evidence type="ECO:0000259" key="22">
    <source>
        <dbReference type="PROSITE" id="PS51873"/>
    </source>
</evidence>